<keyword evidence="3" id="KW-1185">Reference proteome</keyword>
<proteinExistence type="predicted"/>
<accession>A0A1E1KLI4</accession>
<feature type="signal peptide" evidence="1">
    <location>
        <begin position="1"/>
        <end position="16"/>
    </location>
</feature>
<reference evidence="3" key="1">
    <citation type="submission" date="2016-03" db="EMBL/GenBank/DDBJ databases">
        <authorList>
            <person name="Guldener U."/>
        </authorList>
    </citation>
    <scope>NUCLEOTIDE SEQUENCE [LARGE SCALE GENOMIC DNA]</scope>
    <source>
        <strain evidence="3">04CH-RAC-A.6.1</strain>
    </source>
</reference>
<dbReference type="AlphaFoldDB" id="A0A1E1KLI4"/>
<evidence type="ECO:0000313" key="3">
    <source>
        <dbReference type="Proteomes" id="UP000178912"/>
    </source>
</evidence>
<name>A0A1E1KLI4_9HELO</name>
<organism evidence="2 3">
    <name type="scientific">Rhynchosporium agropyri</name>
    <dbReference type="NCBI Taxonomy" id="914238"/>
    <lineage>
        <taxon>Eukaryota</taxon>
        <taxon>Fungi</taxon>
        <taxon>Dikarya</taxon>
        <taxon>Ascomycota</taxon>
        <taxon>Pezizomycotina</taxon>
        <taxon>Leotiomycetes</taxon>
        <taxon>Helotiales</taxon>
        <taxon>Ploettnerulaceae</taxon>
        <taxon>Rhynchosporium</taxon>
    </lineage>
</organism>
<gene>
    <name evidence="2" type="ORF">RAG0_07457</name>
</gene>
<dbReference type="Proteomes" id="UP000178912">
    <property type="component" value="Unassembled WGS sequence"/>
</dbReference>
<protein>
    <submittedName>
        <fullName evidence="2">Uncharacterized protein</fullName>
    </submittedName>
</protein>
<keyword evidence="1" id="KW-0732">Signal</keyword>
<feature type="chain" id="PRO_5009446095" evidence="1">
    <location>
        <begin position="17"/>
        <end position="124"/>
    </location>
</feature>
<evidence type="ECO:0000313" key="2">
    <source>
        <dbReference type="EMBL" id="CZS98885.1"/>
    </source>
</evidence>
<dbReference type="EMBL" id="FJUX01000038">
    <property type="protein sequence ID" value="CZS98885.1"/>
    <property type="molecule type" value="Genomic_DNA"/>
</dbReference>
<evidence type="ECO:0000256" key="1">
    <source>
        <dbReference type="SAM" id="SignalP"/>
    </source>
</evidence>
<sequence length="124" mass="13923">MKLLSVLLVCFATAHAAVTVICKFEYVANIGDMKWPAQNRHADLAKDNRSFLPILHCPKYGSFLKIRSRGVAYTAYKRYRPATDFPRNLLGATMPESKQPRSLRRVAVYCAKQGPLAPELAKGR</sequence>